<protein>
    <recommendedName>
        <fullName evidence="4">Right handed beta helix domain-containing protein</fullName>
    </recommendedName>
</protein>
<evidence type="ECO:0000256" key="1">
    <source>
        <dbReference type="SAM" id="MobiDB-lite"/>
    </source>
</evidence>
<sequence>MSVPRHAKPEPRGRSHPAHLERAVGLRRIPRMAPAWAAGLVAVLVATGMSLVASTGANAATITQAVSTSLVDGKVLAPGSTTAVNLPGVPSGAVSATFEIQGRYAWRSTKLSVCAGTKATSDCKSKPALVTPVQSLGKATVTVPLTADVRSVVVHNSAASVKTWLRLTGYTVPATNLPKTLVDRVVIAPSSSLTVDLASLPSLRSATFEVRAQYAYKATQVSVCAGTKASSSCTAKPALVSPVQKLGTATTTVDLSGASNKVTVYNSSASARVWLVLTGYVAEPAGGKPAPAPTTAPTKAPTPAPTKAPAPVPTTTPTPVPTATATPTPTPTPKPSPAPTTAPEPKPTTAPVPPPASGRPGAGNTGVPAGTPLTVHDGDLTITTPNAVIDSLDIRGFVAIQAPGVVIKNSIVRGRAIESDKGLVMVSKAVPASVTIQDSELAPSTPSYHIRGIIGANFTLIRTNIHHVVDQVLITGDNVTVQDSWFHDNAYWDNDPNYNNTPTHDDNIQISIGKNLRFTNNVMTGTKNAVLMITQDRGVVTDLVFSGNYVDGGACSVNLAEKSYGPISGLTFKDNVFGRSTRVANCAILAPTTTIPLLKVSNNVYTDGVAVTVKKG</sequence>
<dbReference type="RefSeq" id="WP_186813346.1">
    <property type="nucleotide sequence ID" value="NZ_BJUB01000005.1"/>
</dbReference>
<accession>A0A510V370</accession>
<name>A0A510V370_9CELL</name>
<evidence type="ECO:0008006" key="4">
    <source>
        <dbReference type="Google" id="ProtNLM"/>
    </source>
</evidence>
<dbReference type="EMBL" id="BJUB01000005">
    <property type="protein sequence ID" value="GEK21324.1"/>
    <property type="molecule type" value="Genomic_DNA"/>
</dbReference>
<feature type="compositionally biased region" description="Pro residues" evidence="1">
    <location>
        <begin position="290"/>
        <end position="320"/>
    </location>
</feature>
<proteinExistence type="predicted"/>
<dbReference type="SUPFAM" id="SSF51126">
    <property type="entry name" value="Pectin lyase-like"/>
    <property type="match status" value="1"/>
</dbReference>
<feature type="compositionally biased region" description="Pro residues" evidence="1">
    <location>
        <begin position="328"/>
        <end position="357"/>
    </location>
</feature>
<organism evidence="2 3">
    <name type="scientific">Cellulomonas xylanilytica</name>
    <dbReference type="NCBI Taxonomy" id="233583"/>
    <lineage>
        <taxon>Bacteria</taxon>
        <taxon>Bacillati</taxon>
        <taxon>Actinomycetota</taxon>
        <taxon>Actinomycetes</taxon>
        <taxon>Micrococcales</taxon>
        <taxon>Cellulomonadaceae</taxon>
        <taxon>Cellulomonas</taxon>
    </lineage>
</organism>
<comment type="caution">
    <text evidence="2">The sequence shown here is derived from an EMBL/GenBank/DDBJ whole genome shotgun (WGS) entry which is preliminary data.</text>
</comment>
<dbReference type="AlphaFoldDB" id="A0A510V370"/>
<feature type="region of interest" description="Disordered" evidence="1">
    <location>
        <begin position="286"/>
        <end position="378"/>
    </location>
</feature>
<dbReference type="Proteomes" id="UP000321118">
    <property type="component" value="Unassembled WGS sequence"/>
</dbReference>
<evidence type="ECO:0000313" key="3">
    <source>
        <dbReference type="Proteomes" id="UP000321118"/>
    </source>
</evidence>
<gene>
    <name evidence="2" type="ORF">CXY01_18440</name>
</gene>
<evidence type="ECO:0000313" key="2">
    <source>
        <dbReference type="EMBL" id="GEK21324.1"/>
    </source>
</evidence>
<reference evidence="2 3" key="1">
    <citation type="submission" date="2019-07" db="EMBL/GenBank/DDBJ databases">
        <title>Whole genome shotgun sequence of Cellulomonas xylanilytica NBRC 101102.</title>
        <authorList>
            <person name="Hosoyama A."/>
            <person name="Uohara A."/>
            <person name="Ohji S."/>
            <person name="Ichikawa N."/>
        </authorList>
    </citation>
    <scope>NUCLEOTIDE SEQUENCE [LARGE SCALE GENOMIC DNA]</scope>
    <source>
        <strain evidence="2 3">NBRC 101102</strain>
    </source>
</reference>
<keyword evidence="3" id="KW-1185">Reference proteome</keyword>
<dbReference type="InterPro" id="IPR011050">
    <property type="entry name" value="Pectin_lyase_fold/virulence"/>
</dbReference>